<reference evidence="1 2" key="1">
    <citation type="journal article" date="2014" name="PLoS Genet.">
        <title>Phylogenetically driven sequencing of extremely halophilic archaea reveals strategies for static and dynamic osmo-response.</title>
        <authorList>
            <person name="Becker E.A."/>
            <person name="Seitzer P.M."/>
            <person name="Tritt A."/>
            <person name="Larsen D."/>
            <person name="Krusor M."/>
            <person name="Yao A.I."/>
            <person name="Wu D."/>
            <person name="Madern D."/>
            <person name="Eisen J.A."/>
            <person name="Darling A.E."/>
            <person name="Facciotti M.T."/>
        </authorList>
    </citation>
    <scope>NUCLEOTIDE SEQUENCE [LARGE SCALE GENOMIC DNA]</scope>
    <source>
        <strain evidence="1 2">DSM 18795</strain>
    </source>
</reference>
<organism evidence="1 2">
    <name type="scientific">Natronococcus jeotgali DSM 18795</name>
    <dbReference type="NCBI Taxonomy" id="1227498"/>
    <lineage>
        <taxon>Archaea</taxon>
        <taxon>Methanobacteriati</taxon>
        <taxon>Methanobacteriota</taxon>
        <taxon>Stenosarchaea group</taxon>
        <taxon>Halobacteria</taxon>
        <taxon>Halobacteriales</taxon>
        <taxon>Natrialbaceae</taxon>
        <taxon>Natronococcus</taxon>
    </lineage>
</organism>
<keyword evidence="1" id="KW-0966">Cell projection</keyword>
<dbReference type="AlphaFoldDB" id="L9XV58"/>
<dbReference type="Pfam" id="PF01917">
    <property type="entry name" value="Flagellin_arch-type"/>
    <property type="match status" value="1"/>
</dbReference>
<gene>
    <name evidence="1" type="ORF">C492_03776</name>
</gene>
<dbReference type="GO" id="GO:0097588">
    <property type="term" value="P:archaeal or bacterial-type flagellum-dependent cell motility"/>
    <property type="evidence" value="ECO:0007669"/>
    <property type="project" value="InterPro"/>
</dbReference>
<accession>L9XV58</accession>
<comment type="caution">
    <text evidence="1">The sequence shown here is derived from an EMBL/GenBank/DDBJ whole genome shotgun (WGS) entry which is preliminary data.</text>
</comment>
<dbReference type="OrthoDB" id="62189at2157"/>
<dbReference type="PANTHER" id="PTHR42200">
    <property type="entry name" value="ARCHAEAL FLAGELLA-RELATED PROTEIN F-RELATED"/>
    <property type="match status" value="1"/>
</dbReference>
<dbReference type="Proteomes" id="UP000011531">
    <property type="component" value="Unassembled WGS sequence"/>
</dbReference>
<dbReference type="EMBL" id="AOIA01000024">
    <property type="protein sequence ID" value="ELY65402.1"/>
    <property type="molecule type" value="Genomic_DNA"/>
</dbReference>
<keyword evidence="2" id="KW-1185">Reference proteome</keyword>
<sequence length="144" mass="15046">MGFSTSGATAILLVGVLVAVSVAYPVLQSAQDLRRDAIENRDNRALEVQNAAIELDAVEHANGELTVTASNDGASSLSAADTTVLVDGEIPADRDVEVDGVSGRELWLPEEALTVTVADADLPDGDPERVKLVTEYGVAITETI</sequence>
<dbReference type="GO" id="GO:0005198">
    <property type="term" value="F:structural molecule activity"/>
    <property type="evidence" value="ECO:0007669"/>
    <property type="project" value="InterPro"/>
</dbReference>
<dbReference type="RefSeq" id="WP_008420558.1">
    <property type="nucleotide sequence ID" value="NZ_AOIA01000024.1"/>
</dbReference>
<keyword evidence="1" id="KW-0282">Flagellum</keyword>
<name>L9XV58_9EURY</name>
<evidence type="ECO:0000313" key="2">
    <source>
        <dbReference type="Proteomes" id="UP000011531"/>
    </source>
</evidence>
<proteinExistence type="predicted"/>
<dbReference type="InterPro" id="IPR002774">
    <property type="entry name" value="Flagellin_arc-type"/>
</dbReference>
<keyword evidence="1" id="KW-0969">Cilium</keyword>
<dbReference type="STRING" id="1227498.C492_03776"/>
<evidence type="ECO:0000313" key="1">
    <source>
        <dbReference type="EMBL" id="ELY65402.1"/>
    </source>
</evidence>
<dbReference type="PANTHER" id="PTHR42200:SF2">
    <property type="entry name" value="ARCHAEAL FLAGELLA-RELATED PROTEIN F"/>
    <property type="match status" value="1"/>
</dbReference>
<dbReference type="PATRIC" id="fig|1227498.3.peg.772"/>
<protein>
    <submittedName>
        <fullName evidence="1">Flagellin</fullName>
    </submittedName>
</protein>